<dbReference type="SFLD" id="SFLDG01152">
    <property type="entry name" value="Main.3:_Omega-_and_Tau-like"/>
    <property type="match status" value="1"/>
</dbReference>
<dbReference type="Pfam" id="PF02798">
    <property type="entry name" value="GST_N"/>
    <property type="match status" value="1"/>
</dbReference>
<dbReference type="InterPro" id="IPR036249">
    <property type="entry name" value="Thioredoxin-like_sf"/>
</dbReference>
<evidence type="ECO:0000256" key="1">
    <source>
        <dbReference type="ARBA" id="ARBA00012452"/>
    </source>
</evidence>
<dbReference type="PROSITE" id="PS50404">
    <property type="entry name" value="GST_NTER"/>
    <property type="match status" value="1"/>
</dbReference>
<dbReference type="InterPro" id="IPR036282">
    <property type="entry name" value="Glutathione-S-Trfase_C_sf"/>
</dbReference>
<dbReference type="SUPFAM" id="SSF52833">
    <property type="entry name" value="Thioredoxin-like"/>
    <property type="match status" value="1"/>
</dbReference>
<dbReference type="InterPro" id="IPR010987">
    <property type="entry name" value="Glutathione-S-Trfase_C-like"/>
</dbReference>
<feature type="domain" description="GST N-terminal" evidence="5">
    <location>
        <begin position="5"/>
        <end position="84"/>
    </location>
</feature>
<protein>
    <recommendedName>
        <fullName evidence="1">glutathione transferase</fullName>
        <ecNumber evidence="1">2.5.1.18</ecNumber>
    </recommendedName>
</protein>
<dbReference type="PANTHER" id="PTHR11260:SF769">
    <property type="entry name" value="GLUTATHIONE TRANSFERASE"/>
    <property type="match status" value="1"/>
</dbReference>
<evidence type="ECO:0000256" key="2">
    <source>
        <dbReference type="ARBA" id="ARBA00022679"/>
    </source>
</evidence>
<dbReference type="SFLD" id="SFLDS00019">
    <property type="entry name" value="Glutathione_Transferase_(cytos"/>
    <property type="match status" value="1"/>
</dbReference>
<dbReference type="InterPro" id="IPR004045">
    <property type="entry name" value="Glutathione_S-Trfase_N"/>
</dbReference>
<dbReference type="SUPFAM" id="SSF47616">
    <property type="entry name" value="GST C-terminal domain-like"/>
    <property type="match status" value="1"/>
</dbReference>
<evidence type="ECO:0000256" key="3">
    <source>
        <dbReference type="ARBA" id="ARBA00047960"/>
    </source>
</evidence>
<keyword evidence="9" id="KW-1185">Reference proteome</keyword>
<dbReference type="EC" id="2.5.1.18" evidence="1"/>
<reference evidence="7 9" key="1">
    <citation type="submission" date="2024-11" db="EMBL/GenBank/DDBJ databases">
        <title>A near-complete genome assembly of Cinchona calisaya.</title>
        <authorList>
            <person name="Lian D.C."/>
            <person name="Zhao X.W."/>
            <person name="Wei L."/>
        </authorList>
    </citation>
    <scope>NUCLEOTIDE SEQUENCE [LARGE SCALE GENOMIC DNA]</scope>
    <source>
        <tissue evidence="7">Nenye</tissue>
    </source>
</reference>
<dbReference type="InterPro" id="IPR004046">
    <property type="entry name" value="GST_C"/>
</dbReference>
<dbReference type="InterPro" id="IPR040079">
    <property type="entry name" value="Glutathione_S-Trfase"/>
</dbReference>
<sequence>MSTTDEVILLDLKFSPSGLRVRIALKEKGIAYDYREEDLSNKSSLLLEMNPVHKMIPVLILNGRPICESLVIVEYIDEVWNDNSPLLPSDPYNRSHAKFWADYINKKIYILATKLWKTKGEAHAEAKKELISSFKLLEAELGDKPYFGGKTFGIPDIALIPFYSWFYTLEKFGNLSMNDEFPKLVTWGERCMKRESVSTSLPNQYETHDFILGLRKKLGIID</sequence>
<gene>
    <name evidence="7" type="ORF">ACH5RR_037439</name>
    <name evidence="8" type="ORF">ACH5RR_037441</name>
</gene>
<dbReference type="CDD" id="cd03058">
    <property type="entry name" value="GST_N_Tau"/>
    <property type="match status" value="1"/>
</dbReference>
<evidence type="ECO:0000313" key="9">
    <source>
        <dbReference type="Proteomes" id="UP001630127"/>
    </source>
</evidence>
<dbReference type="EMBL" id="JBJUIK010000015">
    <property type="protein sequence ID" value="KAL3502990.1"/>
    <property type="molecule type" value="Genomic_DNA"/>
</dbReference>
<accession>A0ABD2YAZ2</accession>
<evidence type="ECO:0000256" key="4">
    <source>
        <dbReference type="RuleBase" id="RU003494"/>
    </source>
</evidence>
<dbReference type="PANTHER" id="PTHR11260">
    <property type="entry name" value="GLUTATHIONE S-TRANSFERASE, GST, SUPERFAMILY, GST DOMAIN CONTAINING"/>
    <property type="match status" value="1"/>
</dbReference>
<dbReference type="FunFam" id="1.20.1050.10:FF:000018">
    <property type="entry name" value="Glutathione S-transferase U20"/>
    <property type="match status" value="1"/>
</dbReference>
<name>A0ABD2YAZ2_9GENT</name>
<organism evidence="7 9">
    <name type="scientific">Cinchona calisaya</name>
    <dbReference type="NCBI Taxonomy" id="153742"/>
    <lineage>
        <taxon>Eukaryota</taxon>
        <taxon>Viridiplantae</taxon>
        <taxon>Streptophyta</taxon>
        <taxon>Embryophyta</taxon>
        <taxon>Tracheophyta</taxon>
        <taxon>Spermatophyta</taxon>
        <taxon>Magnoliopsida</taxon>
        <taxon>eudicotyledons</taxon>
        <taxon>Gunneridae</taxon>
        <taxon>Pentapetalae</taxon>
        <taxon>asterids</taxon>
        <taxon>lamiids</taxon>
        <taxon>Gentianales</taxon>
        <taxon>Rubiaceae</taxon>
        <taxon>Cinchonoideae</taxon>
        <taxon>Cinchoneae</taxon>
        <taxon>Cinchona</taxon>
    </lineage>
</organism>
<dbReference type="EMBL" id="JBJUIK010000015">
    <property type="protein sequence ID" value="KAL3502992.1"/>
    <property type="molecule type" value="Genomic_DNA"/>
</dbReference>
<evidence type="ECO:0000313" key="7">
    <source>
        <dbReference type="EMBL" id="KAL3502990.1"/>
    </source>
</evidence>
<dbReference type="CDD" id="cd03185">
    <property type="entry name" value="GST_C_Tau"/>
    <property type="match status" value="1"/>
</dbReference>
<dbReference type="InterPro" id="IPR045073">
    <property type="entry name" value="Omega/Tau-like"/>
</dbReference>
<keyword evidence="2" id="KW-0808">Transferase</keyword>
<comment type="similarity">
    <text evidence="4">Belongs to the GST superfamily.</text>
</comment>
<proteinExistence type="inferred from homology"/>
<evidence type="ECO:0000313" key="8">
    <source>
        <dbReference type="EMBL" id="KAL3502992.1"/>
    </source>
</evidence>
<comment type="catalytic activity">
    <reaction evidence="3">
        <text>RX + glutathione = an S-substituted glutathione + a halide anion + H(+)</text>
        <dbReference type="Rhea" id="RHEA:16437"/>
        <dbReference type="ChEBI" id="CHEBI:15378"/>
        <dbReference type="ChEBI" id="CHEBI:16042"/>
        <dbReference type="ChEBI" id="CHEBI:17792"/>
        <dbReference type="ChEBI" id="CHEBI:57925"/>
        <dbReference type="ChEBI" id="CHEBI:90779"/>
        <dbReference type="EC" id="2.5.1.18"/>
    </reaction>
</comment>
<evidence type="ECO:0000259" key="5">
    <source>
        <dbReference type="PROSITE" id="PS50404"/>
    </source>
</evidence>
<dbReference type="SFLD" id="SFLDG00358">
    <property type="entry name" value="Main_(cytGST)"/>
    <property type="match status" value="1"/>
</dbReference>
<comment type="caution">
    <text evidence="7">The sequence shown here is derived from an EMBL/GenBank/DDBJ whole genome shotgun (WGS) entry which is preliminary data.</text>
</comment>
<dbReference type="Proteomes" id="UP001630127">
    <property type="component" value="Unassembled WGS sequence"/>
</dbReference>
<dbReference type="InterPro" id="IPR045074">
    <property type="entry name" value="GST_C_Tau"/>
</dbReference>
<dbReference type="PROSITE" id="PS50405">
    <property type="entry name" value="GST_CTER"/>
    <property type="match status" value="1"/>
</dbReference>
<dbReference type="Pfam" id="PF00043">
    <property type="entry name" value="GST_C"/>
    <property type="match status" value="1"/>
</dbReference>
<dbReference type="Gene3D" id="1.20.1050.10">
    <property type="match status" value="1"/>
</dbReference>
<feature type="domain" description="GST C-terminal" evidence="6">
    <location>
        <begin position="90"/>
        <end position="209"/>
    </location>
</feature>
<dbReference type="GO" id="GO:0004364">
    <property type="term" value="F:glutathione transferase activity"/>
    <property type="evidence" value="ECO:0007669"/>
    <property type="project" value="UniProtKB-EC"/>
</dbReference>
<dbReference type="FunFam" id="3.40.30.10:FF:000014">
    <property type="entry name" value="Tau class glutathione S-transferase"/>
    <property type="match status" value="1"/>
</dbReference>
<dbReference type="AlphaFoldDB" id="A0ABD2YAZ2"/>
<evidence type="ECO:0000259" key="6">
    <source>
        <dbReference type="PROSITE" id="PS50405"/>
    </source>
</evidence>
<dbReference type="Gene3D" id="3.40.30.10">
    <property type="entry name" value="Glutaredoxin"/>
    <property type="match status" value="1"/>
</dbReference>